<keyword evidence="1" id="KW-1133">Transmembrane helix</keyword>
<feature type="transmembrane region" description="Helical" evidence="1">
    <location>
        <begin position="47"/>
        <end position="69"/>
    </location>
</feature>
<name>A0A217EEZ7_9GAMM</name>
<evidence type="ECO:0000313" key="2">
    <source>
        <dbReference type="EMBL" id="SNQ29053.1"/>
    </source>
</evidence>
<keyword evidence="3" id="KW-1185">Reference proteome</keyword>
<evidence type="ECO:0000313" key="3">
    <source>
        <dbReference type="Proteomes" id="UP000243463"/>
    </source>
</evidence>
<dbReference type="AlphaFoldDB" id="A0A217EEZ7"/>
<sequence>MYMDTIKYRLNIFSRVVLSCVGGYLCTMYFSLVLASLFTSVMPRAEAVFLSAFLAILFFVFFFMTSFAIHSFKHVMVFGLSTTALFYILSYILG</sequence>
<dbReference type="Proteomes" id="UP000243463">
    <property type="component" value="Unassembled WGS sequence"/>
</dbReference>
<evidence type="ECO:0000256" key="1">
    <source>
        <dbReference type="SAM" id="Phobius"/>
    </source>
</evidence>
<feature type="transmembrane region" description="Helical" evidence="1">
    <location>
        <begin position="12"/>
        <end position="35"/>
    </location>
</feature>
<accession>A0A217EEZ7</accession>
<feature type="transmembrane region" description="Helical" evidence="1">
    <location>
        <begin position="75"/>
        <end position="93"/>
    </location>
</feature>
<evidence type="ECO:0008006" key="4">
    <source>
        <dbReference type="Google" id="ProtNLM"/>
    </source>
</evidence>
<protein>
    <recommendedName>
        <fullName evidence="4">Iron uptake protein</fullName>
    </recommendedName>
</protein>
<keyword evidence="1" id="KW-0472">Membrane</keyword>
<gene>
    <name evidence="2" type="ORF">SAMN05444584_0987</name>
</gene>
<reference evidence="3" key="1">
    <citation type="submission" date="2017-06" db="EMBL/GenBank/DDBJ databases">
        <authorList>
            <person name="Varghese N."/>
            <person name="Submissions S."/>
        </authorList>
    </citation>
    <scope>NUCLEOTIDE SEQUENCE [LARGE SCALE GENOMIC DNA]</scope>
    <source>
        <strain evidence="3">ANC 5114</strain>
    </source>
</reference>
<organism evidence="2 3">
    <name type="scientific">Acinetobacter apis</name>
    <dbReference type="NCBI Taxonomy" id="1229165"/>
    <lineage>
        <taxon>Bacteria</taxon>
        <taxon>Pseudomonadati</taxon>
        <taxon>Pseudomonadota</taxon>
        <taxon>Gammaproteobacteria</taxon>
        <taxon>Moraxellales</taxon>
        <taxon>Moraxellaceae</taxon>
        <taxon>Acinetobacter</taxon>
    </lineage>
</organism>
<proteinExistence type="predicted"/>
<dbReference type="EMBL" id="FZLN01000001">
    <property type="protein sequence ID" value="SNQ29053.1"/>
    <property type="molecule type" value="Genomic_DNA"/>
</dbReference>
<keyword evidence="1" id="KW-0812">Transmembrane</keyword>